<reference evidence="10 11" key="1">
    <citation type="journal article" date="2016" name="Nat. Commun.">
        <title>Thousands of microbial genomes shed light on interconnected biogeochemical processes in an aquifer system.</title>
        <authorList>
            <person name="Anantharaman K."/>
            <person name="Brown C.T."/>
            <person name="Hug L.A."/>
            <person name="Sharon I."/>
            <person name="Castelle C.J."/>
            <person name="Probst A.J."/>
            <person name="Thomas B.C."/>
            <person name="Singh A."/>
            <person name="Wilkins M.J."/>
            <person name="Karaoz U."/>
            <person name="Brodie E.L."/>
            <person name="Williams K.H."/>
            <person name="Hubbard S.S."/>
            <person name="Banfield J.F."/>
        </authorList>
    </citation>
    <scope>NUCLEOTIDE SEQUENCE [LARGE SCALE GENOMIC DNA]</scope>
</reference>
<dbReference type="EMBL" id="MHMV01000045">
    <property type="protein sequence ID" value="OGZ33454.1"/>
    <property type="molecule type" value="Genomic_DNA"/>
</dbReference>
<comment type="similarity">
    <text evidence="7">Belongs to the NusA family.</text>
</comment>
<feature type="compositionally biased region" description="Basic residues" evidence="8">
    <location>
        <begin position="441"/>
        <end position="451"/>
    </location>
</feature>
<dbReference type="Pfam" id="PF00575">
    <property type="entry name" value="S1"/>
    <property type="match status" value="1"/>
</dbReference>
<dbReference type="FunFam" id="3.30.300.20:FF:000005">
    <property type="entry name" value="Transcription termination/antitermination protein NusA"/>
    <property type="match status" value="1"/>
</dbReference>
<gene>
    <name evidence="7" type="primary">nusA</name>
    <name evidence="10" type="ORF">A2174_01380</name>
</gene>
<dbReference type="GO" id="GO:0006353">
    <property type="term" value="P:DNA-templated transcription termination"/>
    <property type="evidence" value="ECO:0007669"/>
    <property type="project" value="UniProtKB-UniRule"/>
</dbReference>
<evidence type="ECO:0000256" key="4">
    <source>
        <dbReference type="ARBA" id="ARBA00022884"/>
    </source>
</evidence>
<keyword evidence="6 7" id="KW-0804">Transcription</keyword>
<dbReference type="InterPro" id="IPR015946">
    <property type="entry name" value="KH_dom-like_a/b"/>
</dbReference>
<evidence type="ECO:0000256" key="5">
    <source>
        <dbReference type="ARBA" id="ARBA00023015"/>
    </source>
</evidence>
<dbReference type="SMART" id="SM00322">
    <property type="entry name" value="KH"/>
    <property type="match status" value="2"/>
</dbReference>
<feature type="compositionally biased region" description="Basic and acidic residues" evidence="8">
    <location>
        <begin position="392"/>
        <end position="440"/>
    </location>
</feature>
<dbReference type="PANTHER" id="PTHR22648:SF0">
    <property type="entry name" value="TRANSCRIPTION TERMINATION_ANTITERMINATION PROTEIN NUSA"/>
    <property type="match status" value="1"/>
</dbReference>
<evidence type="ECO:0000256" key="6">
    <source>
        <dbReference type="ARBA" id="ARBA00023163"/>
    </source>
</evidence>
<evidence type="ECO:0000256" key="2">
    <source>
        <dbReference type="ARBA" id="ARBA00022490"/>
    </source>
</evidence>
<accession>A0A1G2F5V6</accession>
<dbReference type="InterPro" id="IPR030842">
    <property type="entry name" value="TF_NusA_bacterial"/>
</dbReference>
<dbReference type="InterPro" id="IPR025249">
    <property type="entry name" value="TF_NusA_KH_1st"/>
</dbReference>
<dbReference type="SMART" id="SM00316">
    <property type="entry name" value="S1"/>
    <property type="match status" value="1"/>
</dbReference>
<comment type="function">
    <text evidence="7">Participates in both transcription termination and antitermination.</text>
</comment>
<dbReference type="HAMAP" id="MF_00945_B">
    <property type="entry name" value="NusA_B"/>
    <property type="match status" value="1"/>
</dbReference>
<sequence length="458" mass="51221">MDLQQFSSAIEQICEEKGISKEKVIETIEMALAAAYKKDFGHKGQNIRAKFDLKIGTAKMFQVKLIVDETMIKSEEEIAKEMEEGKESREEFESFEGKEGEIKKVRFNEDKHIMIEEAKKIDKDIKPGDEMSFEIEAHADFGRIAAQTAKQVIIQRIREAEREAVYDEFKNKEGQVASGIVQRLERGAVFVDIGRAVGVLYPEEQIQGEFYRPGQRLRFLILEVQKDSKGSGILLSRSHPKMLSQLFELEVPEIASGAVEIKSIAREAGSRSKIAVASGEEGVDPIGSCVGQRGTRVQAVINELGGEKIDIIEWSENISKFIANALAPAKVLDVEVYDAEHIARVKVPEDQLSLAIGKKGQNVRLAARLTGWKIDVIGGGVAVSSDEAQEPAEEKKAEVPEEKNKTEETEKTGVNSEKKAPEEEKKEDKKVEKPEKDKKETPKKKSRKIKKEKKEEGK</sequence>
<dbReference type="PROSITE" id="PS50126">
    <property type="entry name" value="S1"/>
    <property type="match status" value="1"/>
</dbReference>
<protein>
    <recommendedName>
        <fullName evidence="7">Transcription termination/antitermination protein NusA</fullName>
    </recommendedName>
</protein>
<dbReference type="CDD" id="cd22529">
    <property type="entry name" value="KH-II_NusA_rpt2"/>
    <property type="match status" value="1"/>
</dbReference>
<keyword evidence="1 7" id="KW-0806">Transcription termination</keyword>
<dbReference type="GO" id="GO:0003700">
    <property type="term" value="F:DNA-binding transcription factor activity"/>
    <property type="evidence" value="ECO:0007669"/>
    <property type="project" value="InterPro"/>
</dbReference>
<evidence type="ECO:0000313" key="10">
    <source>
        <dbReference type="EMBL" id="OGZ33454.1"/>
    </source>
</evidence>
<dbReference type="InterPro" id="IPR003029">
    <property type="entry name" value="S1_domain"/>
</dbReference>
<feature type="region of interest" description="Disordered" evidence="8">
    <location>
        <begin position="384"/>
        <end position="458"/>
    </location>
</feature>
<dbReference type="FunFam" id="3.30.300.20:FF:000002">
    <property type="entry name" value="Transcription termination/antitermination protein NusA"/>
    <property type="match status" value="1"/>
</dbReference>
<evidence type="ECO:0000256" key="7">
    <source>
        <dbReference type="HAMAP-Rule" id="MF_00945"/>
    </source>
</evidence>
<comment type="subcellular location">
    <subcellularLocation>
        <location evidence="7">Cytoplasm</location>
    </subcellularLocation>
</comment>
<dbReference type="Pfam" id="PF13184">
    <property type="entry name" value="KH_NusA_1st"/>
    <property type="match status" value="1"/>
</dbReference>
<evidence type="ECO:0000256" key="3">
    <source>
        <dbReference type="ARBA" id="ARBA00022814"/>
    </source>
</evidence>
<dbReference type="Pfam" id="PF26594">
    <property type="entry name" value="KH_NusA_2nd"/>
    <property type="match status" value="1"/>
</dbReference>
<dbReference type="CDD" id="cd04455">
    <property type="entry name" value="S1_NusA"/>
    <property type="match status" value="1"/>
</dbReference>
<evidence type="ECO:0000259" key="9">
    <source>
        <dbReference type="PROSITE" id="PS50126"/>
    </source>
</evidence>
<dbReference type="PROSITE" id="PS50084">
    <property type="entry name" value="KH_TYPE_1"/>
    <property type="match status" value="1"/>
</dbReference>
<evidence type="ECO:0000256" key="8">
    <source>
        <dbReference type="SAM" id="MobiDB-lite"/>
    </source>
</evidence>
<evidence type="ECO:0000256" key="1">
    <source>
        <dbReference type="ARBA" id="ARBA00022472"/>
    </source>
</evidence>
<dbReference type="Gene3D" id="3.30.300.20">
    <property type="match status" value="2"/>
</dbReference>
<dbReference type="GO" id="GO:0031564">
    <property type="term" value="P:transcription antitermination"/>
    <property type="evidence" value="ECO:0007669"/>
    <property type="project" value="UniProtKB-UniRule"/>
</dbReference>
<name>A0A1G2F5V6_9BACT</name>
<dbReference type="InterPro" id="IPR036555">
    <property type="entry name" value="NusA_N_sf"/>
</dbReference>
<dbReference type="CDD" id="cd02134">
    <property type="entry name" value="KH-II_NusA_rpt1"/>
    <property type="match status" value="1"/>
</dbReference>
<dbReference type="GO" id="GO:0003723">
    <property type="term" value="F:RNA binding"/>
    <property type="evidence" value="ECO:0007669"/>
    <property type="project" value="UniProtKB-UniRule"/>
</dbReference>
<dbReference type="InterPro" id="IPR058582">
    <property type="entry name" value="KH_NusA_2nd"/>
</dbReference>
<evidence type="ECO:0000313" key="11">
    <source>
        <dbReference type="Proteomes" id="UP000177725"/>
    </source>
</evidence>
<keyword evidence="2 7" id="KW-0963">Cytoplasm</keyword>
<dbReference type="InterPro" id="IPR012340">
    <property type="entry name" value="NA-bd_OB-fold"/>
</dbReference>
<dbReference type="InterPro" id="IPR009019">
    <property type="entry name" value="KH_sf_prok-type"/>
</dbReference>
<keyword evidence="4 7" id="KW-0694">RNA-binding</keyword>
<comment type="subunit">
    <text evidence="7">Monomer. Binds directly to the core enzyme of the DNA-dependent RNA polymerase and to nascent RNA.</text>
</comment>
<dbReference type="Proteomes" id="UP000177725">
    <property type="component" value="Unassembled WGS sequence"/>
</dbReference>
<dbReference type="PANTHER" id="PTHR22648">
    <property type="entry name" value="TRANSCRIPTION TERMINATION FACTOR NUSA"/>
    <property type="match status" value="1"/>
</dbReference>
<dbReference type="Gene3D" id="2.40.50.140">
    <property type="entry name" value="Nucleic acid-binding proteins"/>
    <property type="match status" value="1"/>
</dbReference>
<dbReference type="InterPro" id="IPR013735">
    <property type="entry name" value="TF_NusA_N"/>
</dbReference>
<dbReference type="InterPro" id="IPR010213">
    <property type="entry name" value="TF_NusA"/>
</dbReference>
<dbReference type="Gene3D" id="3.30.1480.10">
    <property type="entry name" value="NusA, N-terminal domain"/>
    <property type="match status" value="1"/>
</dbReference>
<dbReference type="InterPro" id="IPR004087">
    <property type="entry name" value="KH_dom"/>
</dbReference>
<dbReference type="AlphaFoldDB" id="A0A1G2F5V6"/>
<keyword evidence="3 7" id="KW-0889">Transcription antitermination</keyword>
<dbReference type="Pfam" id="PF08529">
    <property type="entry name" value="NusA_N"/>
    <property type="match status" value="1"/>
</dbReference>
<proteinExistence type="inferred from homology"/>
<dbReference type="NCBIfam" id="TIGR01953">
    <property type="entry name" value="NusA"/>
    <property type="match status" value="1"/>
</dbReference>
<keyword evidence="5 7" id="KW-0805">Transcription regulation</keyword>
<feature type="domain" description="S1 motif" evidence="9">
    <location>
        <begin position="174"/>
        <end position="238"/>
    </location>
</feature>
<dbReference type="GO" id="GO:0005829">
    <property type="term" value="C:cytosol"/>
    <property type="evidence" value="ECO:0007669"/>
    <property type="project" value="TreeGrafter"/>
</dbReference>
<dbReference type="SUPFAM" id="SSF54814">
    <property type="entry name" value="Prokaryotic type KH domain (KH-domain type II)"/>
    <property type="match status" value="2"/>
</dbReference>
<comment type="caution">
    <text evidence="10">The sequence shown here is derived from an EMBL/GenBank/DDBJ whole genome shotgun (WGS) entry which is preliminary data.</text>
</comment>
<organism evidence="10 11">
    <name type="scientific">Candidatus Portnoybacteria bacterium RBG_13_41_18</name>
    <dbReference type="NCBI Taxonomy" id="1801991"/>
    <lineage>
        <taxon>Bacteria</taxon>
        <taxon>Candidatus Portnoyibacteriota</taxon>
    </lineage>
</organism>
<dbReference type="SUPFAM" id="SSF50249">
    <property type="entry name" value="Nucleic acid-binding proteins"/>
    <property type="match status" value="1"/>
</dbReference>
<dbReference type="SUPFAM" id="SSF69705">
    <property type="entry name" value="Transcription factor NusA, N-terminal domain"/>
    <property type="match status" value="1"/>
</dbReference>